<name>U9U0R2_RHIID</name>
<gene>
    <name evidence="1" type="ORF">GLOINDRAFT_3482</name>
</gene>
<accession>U9U0R2</accession>
<evidence type="ECO:0000313" key="1">
    <source>
        <dbReference type="EMBL" id="ESA09211.1"/>
    </source>
</evidence>
<organism evidence="1">
    <name type="scientific">Rhizophagus irregularis (strain DAOM 181602 / DAOM 197198 / MUCL 43194)</name>
    <name type="common">Arbuscular mycorrhizal fungus</name>
    <name type="synonym">Glomus intraradices</name>
    <dbReference type="NCBI Taxonomy" id="747089"/>
    <lineage>
        <taxon>Eukaryota</taxon>
        <taxon>Fungi</taxon>
        <taxon>Fungi incertae sedis</taxon>
        <taxon>Mucoromycota</taxon>
        <taxon>Glomeromycotina</taxon>
        <taxon>Glomeromycetes</taxon>
        <taxon>Glomerales</taxon>
        <taxon>Glomeraceae</taxon>
        <taxon>Rhizophagus</taxon>
    </lineage>
</organism>
<dbReference type="AlphaFoldDB" id="U9U0R2"/>
<proteinExistence type="predicted"/>
<dbReference type="HOGENOM" id="CLU_2832467_0_0_1"/>
<protein>
    <submittedName>
        <fullName evidence="1">Uncharacterized protein</fullName>
    </submittedName>
</protein>
<sequence length="66" mass="7618">MFINLLMGDKKAKELLAAEERKEDGERYILCDALIFFLMGTEAELTTNRNGTERTVPIPKWNITEQ</sequence>
<dbReference type="EMBL" id="KI288334">
    <property type="protein sequence ID" value="ESA09211.1"/>
    <property type="molecule type" value="Genomic_DNA"/>
</dbReference>
<reference evidence="1" key="1">
    <citation type="submission" date="2013-07" db="EMBL/GenBank/DDBJ databases">
        <title>The genome of an arbuscular mycorrhizal fungus provides insights into the evolution of the oldest plant symbiosis.</title>
        <authorList>
            <consortium name="DOE Joint Genome Institute"/>
            <person name="Tisserant E."/>
            <person name="Malbreil M."/>
            <person name="Kuo A."/>
            <person name="Kohler A."/>
            <person name="Symeonidi A."/>
            <person name="Balestrini R."/>
            <person name="Charron P."/>
            <person name="Duensing N."/>
            <person name="Frei-dit-Frey N."/>
            <person name="Gianinazzi-Pearson V."/>
            <person name="Gilbert B."/>
            <person name="Handa Y."/>
            <person name="Hijri M."/>
            <person name="Kaul R."/>
            <person name="Kawaguchi M."/>
            <person name="Krajinski F."/>
            <person name="Lammers P."/>
            <person name="Lapierre D."/>
            <person name="Masclaux F.G."/>
            <person name="Murat C."/>
            <person name="Morin E."/>
            <person name="Ndikumana S."/>
            <person name="Pagni M."/>
            <person name="Petitpierre D."/>
            <person name="Requena N."/>
            <person name="Rosikiewicz P."/>
            <person name="Riley R."/>
            <person name="Saito K."/>
            <person name="San Clemente H."/>
            <person name="Shapiro H."/>
            <person name="van Tuinen D."/>
            <person name="Becard G."/>
            <person name="Bonfante P."/>
            <person name="Paszkowski U."/>
            <person name="Shachar-Hill Y."/>
            <person name="Young J.P."/>
            <person name="Sanders I.R."/>
            <person name="Henrissat B."/>
            <person name="Rensing S.A."/>
            <person name="Grigoriev I.V."/>
            <person name="Corradi N."/>
            <person name="Roux C."/>
            <person name="Martin F."/>
        </authorList>
    </citation>
    <scope>NUCLEOTIDE SEQUENCE</scope>
    <source>
        <strain evidence="1">DAOM 197198</strain>
    </source>
</reference>